<dbReference type="EMBL" id="BAAAVM010000097">
    <property type="protein sequence ID" value="GAA3159068.1"/>
    <property type="molecule type" value="Genomic_DNA"/>
</dbReference>
<feature type="compositionally biased region" description="Basic and acidic residues" evidence="1">
    <location>
        <begin position="46"/>
        <end position="57"/>
    </location>
</feature>
<comment type="caution">
    <text evidence="2">The sequence shown here is derived from an EMBL/GenBank/DDBJ whole genome shotgun (WGS) entry which is preliminary data.</text>
</comment>
<keyword evidence="3" id="KW-1185">Reference proteome</keyword>
<name>A0ABP6NW25_9ACTN</name>
<evidence type="ECO:0000313" key="3">
    <source>
        <dbReference type="Proteomes" id="UP001500893"/>
    </source>
</evidence>
<gene>
    <name evidence="2" type="ORF">GCM10010521_53770</name>
</gene>
<proteinExistence type="predicted"/>
<accession>A0ABP6NW25</accession>
<organism evidence="2 3">
    <name type="scientific">Streptomyces rameus</name>
    <dbReference type="NCBI Taxonomy" id="68261"/>
    <lineage>
        <taxon>Bacteria</taxon>
        <taxon>Bacillati</taxon>
        <taxon>Actinomycetota</taxon>
        <taxon>Actinomycetes</taxon>
        <taxon>Kitasatosporales</taxon>
        <taxon>Streptomycetaceae</taxon>
        <taxon>Streptomyces</taxon>
    </lineage>
</organism>
<sequence length="88" mass="9523">MTAPLVADEQVDVAHVAEIVGTRLEDGDWYIGVFLTDLPSRMERNPVSTEFEREHRVATGRAGRRAAGPSPASGVSLDQVRSLSRSAC</sequence>
<protein>
    <submittedName>
        <fullName evidence="2">Uncharacterized protein</fullName>
    </submittedName>
</protein>
<reference evidence="3" key="1">
    <citation type="journal article" date="2019" name="Int. J. Syst. Evol. Microbiol.">
        <title>The Global Catalogue of Microorganisms (GCM) 10K type strain sequencing project: providing services to taxonomists for standard genome sequencing and annotation.</title>
        <authorList>
            <consortium name="The Broad Institute Genomics Platform"/>
            <consortium name="The Broad Institute Genome Sequencing Center for Infectious Disease"/>
            <person name="Wu L."/>
            <person name="Ma J."/>
        </authorList>
    </citation>
    <scope>NUCLEOTIDE SEQUENCE [LARGE SCALE GENOMIC DNA]</scope>
    <source>
        <strain evidence="3">JCM 11574</strain>
    </source>
</reference>
<feature type="compositionally biased region" description="Polar residues" evidence="1">
    <location>
        <begin position="79"/>
        <end position="88"/>
    </location>
</feature>
<feature type="compositionally biased region" description="Low complexity" evidence="1">
    <location>
        <begin position="65"/>
        <end position="74"/>
    </location>
</feature>
<evidence type="ECO:0000313" key="2">
    <source>
        <dbReference type="EMBL" id="GAA3159068.1"/>
    </source>
</evidence>
<evidence type="ECO:0000256" key="1">
    <source>
        <dbReference type="SAM" id="MobiDB-lite"/>
    </source>
</evidence>
<dbReference type="Proteomes" id="UP001500893">
    <property type="component" value="Unassembled WGS sequence"/>
</dbReference>
<feature type="region of interest" description="Disordered" evidence="1">
    <location>
        <begin position="46"/>
        <end position="88"/>
    </location>
</feature>